<keyword evidence="1" id="KW-0732">Signal</keyword>
<dbReference type="Proteomes" id="UP000265663">
    <property type="component" value="Unassembled WGS sequence"/>
</dbReference>
<evidence type="ECO:0000259" key="2">
    <source>
        <dbReference type="Pfam" id="PF25411"/>
    </source>
</evidence>
<dbReference type="InterPro" id="IPR057210">
    <property type="entry name" value="DUF7888"/>
</dbReference>
<gene>
    <name evidence="3" type="ORF">GMOD_00002686</name>
</gene>
<accession>A0A3M7M2X0</accession>
<organism evidence="3 4">
    <name type="scientific">Pyrenophora seminiperda CCB06</name>
    <dbReference type="NCBI Taxonomy" id="1302712"/>
    <lineage>
        <taxon>Eukaryota</taxon>
        <taxon>Fungi</taxon>
        <taxon>Dikarya</taxon>
        <taxon>Ascomycota</taxon>
        <taxon>Pezizomycotina</taxon>
        <taxon>Dothideomycetes</taxon>
        <taxon>Pleosporomycetidae</taxon>
        <taxon>Pleosporales</taxon>
        <taxon>Pleosporineae</taxon>
        <taxon>Pleosporaceae</taxon>
        <taxon>Pyrenophora</taxon>
    </lineage>
</organism>
<dbReference type="PANTHER" id="PTHR40845">
    <property type="match status" value="1"/>
</dbReference>
<name>A0A3M7M2X0_9PLEO</name>
<sequence>MKPFTSQTPSITFNMRFTLPVILLAATVANAVAIPTPSTAALQPLDLQPREPGASAQVILDHSGDAGLAVGRIINSLLNKLFPIKDWNPARETFTKETTALMWQNNPNRNRWVAVACYNKGWSVKDRGAISDVVSVELKLGALHTDYDCVYIGRGNQFYTEGDGGYDGRTGDLTCN</sequence>
<keyword evidence="4" id="KW-1185">Reference proteome</keyword>
<evidence type="ECO:0000313" key="3">
    <source>
        <dbReference type="EMBL" id="RMZ68823.1"/>
    </source>
</evidence>
<feature type="domain" description="DUF7888" evidence="2">
    <location>
        <begin position="61"/>
        <end position="166"/>
    </location>
</feature>
<dbReference type="PANTHER" id="PTHR40845:SF1">
    <property type="match status" value="1"/>
</dbReference>
<proteinExistence type="predicted"/>
<evidence type="ECO:0000256" key="1">
    <source>
        <dbReference type="SAM" id="SignalP"/>
    </source>
</evidence>
<dbReference type="Pfam" id="PF25411">
    <property type="entry name" value="DUF7888"/>
    <property type="match status" value="1"/>
</dbReference>
<protein>
    <recommendedName>
        <fullName evidence="2">DUF7888 domain-containing protein</fullName>
    </recommendedName>
</protein>
<evidence type="ECO:0000313" key="4">
    <source>
        <dbReference type="Proteomes" id="UP000265663"/>
    </source>
</evidence>
<feature type="signal peptide" evidence="1">
    <location>
        <begin position="1"/>
        <end position="33"/>
    </location>
</feature>
<dbReference type="OrthoDB" id="3478218at2759"/>
<reference evidence="3 4" key="1">
    <citation type="journal article" date="2014" name="PLoS ONE">
        <title>De novo Genome Assembly of the Fungal Plant Pathogen Pyrenophora semeniperda.</title>
        <authorList>
            <person name="Soliai M.M."/>
            <person name="Meyer S.E."/>
            <person name="Udall J.A."/>
            <person name="Elzinga D.E."/>
            <person name="Hermansen R.A."/>
            <person name="Bodily P.M."/>
            <person name="Hart A.A."/>
            <person name="Coleman C.E."/>
        </authorList>
    </citation>
    <scope>NUCLEOTIDE SEQUENCE [LARGE SCALE GENOMIC DNA]</scope>
    <source>
        <strain evidence="3 4">CCB06</strain>
        <tissue evidence="3">Mycelium</tissue>
    </source>
</reference>
<dbReference type="EMBL" id="KE747817">
    <property type="protein sequence ID" value="RMZ68823.1"/>
    <property type="molecule type" value="Genomic_DNA"/>
</dbReference>
<feature type="chain" id="PRO_5018219023" description="DUF7888 domain-containing protein" evidence="1">
    <location>
        <begin position="34"/>
        <end position="176"/>
    </location>
</feature>
<dbReference type="AlphaFoldDB" id="A0A3M7M2X0"/>